<dbReference type="Pfam" id="PF03583">
    <property type="entry name" value="LIP"/>
    <property type="match status" value="2"/>
</dbReference>
<gene>
    <name evidence="4" type="ORF">Tdes44962_MAKER00112</name>
</gene>
<evidence type="ECO:0000256" key="2">
    <source>
        <dbReference type="SAM" id="MobiDB-lite"/>
    </source>
</evidence>
<feature type="compositionally biased region" description="Basic and acidic residues" evidence="2">
    <location>
        <begin position="218"/>
        <end position="238"/>
    </location>
</feature>
<dbReference type="Gene3D" id="1.10.260.130">
    <property type="match status" value="1"/>
</dbReference>
<evidence type="ECO:0000256" key="1">
    <source>
        <dbReference type="ARBA" id="ARBA00022801"/>
    </source>
</evidence>
<dbReference type="Pfam" id="PF10197">
    <property type="entry name" value="Cir_N"/>
    <property type="match status" value="1"/>
</dbReference>
<keyword evidence="1" id="KW-0378">Hydrolase</keyword>
<evidence type="ECO:0000259" key="3">
    <source>
        <dbReference type="SMART" id="SM01083"/>
    </source>
</evidence>
<keyword evidence="5" id="KW-1185">Reference proteome</keyword>
<dbReference type="SMART" id="SM01083">
    <property type="entry name" value="Cir_N"/>
    <property type="match status" value="1"/>
</dbReference>
<dbReference type="AlphaFoldDB" id="A0A9W7T2F6"/>
<feature type="compositionally biased region" description="Basic and acidic residues" evidence="2">
    <location>
        <begin position="158"/>
        <end position="178"/>
    </location>
</feature>
<dbReference type="GO" id="GO:0004806">
    <property type="term" value="F:triacylglycerol lipase activity"/>
    <property type="evidence" value="ECO:0007669"/>
    <property type="project" value="InterPro"/>
</dbReference>
<feature type="compositionally biased region" description="Polar residues" evidence="2">
    <location>
        <begin position="62"/>
        <end position="71"/>
    </location>
</feature>
<dbReference type="PANTHER" id="PTHR34853">
    <property type="match status" value="1"/>
</dbReference>
<feature type="compositionally biased region" description="Basic and acidic residues" evidence="2">
    <location>
        <begin position="26"/>
        <end position="47"/>
    </location>
</feature>
<dbReference type="InterPro" id="IPR029058">
    <property type="entry name" value="AB_hydrolase_fold"/>
</dbReference>
<accession>A0A9W7T2F6</accession>
<dbReference type="Proteomes" id="UP001138500">
    <property type="component" value="Unassembled WGS sequence"/>
</dbReference>
<feature type="compositionally biased region" description="Basic and acidic residues" evidence="2">
    <location>
        <begin position="256"/>
        <end position="284"/>
    </location>
</feature>
<feature type="compositionally biased region" description="Polar residues" evidence="2">
    <location>
        <begin position="239"/>
        <end position="255"/>
    </location>
</feature>
<reference evidence="4 5" key="1">
    <citation type="journal article" date="2018" name="IMA Fungus">
        <title>IMA Genome-F 10: Nine draft genome sequences of Claviceps purpurea s.lat., including C. arundinis, C. humidiphila, and C. cf. spartinae, pseudomolecules for the pitch canker pathogen Fusarium circinatum, draft genome of Davidsoniella eucalypti, Grosmannia galeiformis, Quambalaria eucalypti, and Teratosphaeria destructans.</title>
        <authorList>
            <person name="Wingfield B.D."/>
            <person name="Liu M."/>
            <person name="Nguyen H.D."/>
            <person name="Lane F.A."/>
            <person name="Morgan S.W."/>
            <person name="De Vos L."/>
            <person name="Wilken P.M."/>
            <person name="Duong T.A."/>
            <person name="Aylward J."/>
            <person name="Coetzee M.P."/>
            <person name="Dadej K."/>
            <person name="De Beer Z.W."/>
            <person name="Findlay W."/>
            <person name="Havenga M."/>
            <person name="Kolarik M."/>
            <person name="Menzies J.G."/>
            <person name="Naidoo K."/>
            <person name="Pochopski O."/>
            <person name="Shoukouhi P."/>
            <person name="Santana Q.C."/>
            <person name="Seifert K.A."/>
            <person name="Soal N."/>
            <person name="Steenkamp E.T."/>
            <person name="Tatham C.T."/>
            <person name="van der Nest M.A."/>
            <person name="Wingfield M.J."/>
        </authorList>
    </citation>
    <scope>NUCLEOTIDE SEQUENCE [LARGE SCALE GENOMIC DNA]</scope>
    <source>
        <strain evidence="4">CMW44962</strain>
    </source>
</reference>
<feature type="region of interest" description="Disordered" evidence="2">
    <location>
        <begin position="26"/>
        <end position="122"/>
    </location>
</feature>
<dbReference type="PANTHER" id="PTHR34853:SF5">
    <property type="entry name" value="LIP-DOMAIN-CONTAINING PROTEIN-RELATED"/>
    <property type="match status" value="1"/>
</dbReference>
<feature type="compositionally biased region" description="Polar residues" evidence="2">
    <location>
        <begin position="180"/>
        <end position="192"/>
    </location>
</feature>
<proteinExistence type="predicted"/>
<dbReference type="EMBL" id="RIBY02000001">
    <property type="protein sequence ID" value="KAH9845902.1"/>
    <property type="molecule type" value="Genomic_DNA"/>
</dbReference>
<feature type="compositionally biased region" description="Basic and acidic residues" evidence="2">
    <location>
        <begin position="107"/>
        <end position="122"/>
    </location>
</feature>
<dbReference type="GO" id="GO:0016042">
    <property type="term" value="P:lipid catabolic process"/>
    <property type="evidence" value="ECO:0007669"/>
    <property type="project" value="InterPro"/>
</dbReference>
<evidence type="ECO:0000313" key="4">
    <source>
        <dbReference type="EMBL" id="KAH9845902.1"/>
    </source>
</evidence>
<dbReference type="Gene3D" id="3.40.50.1820">
    <property type="entry name" value="alpha/beta hydrolase"/>
    <property type="match status" value="2"/>
</dbReference>
<organism evidence="4 5">
    <name type="scientific">Teratosphaeria destructans</name>
    <dbReference type="NCBI Taxonomy" id="418781"/>
    <lineage>
        <taxon>Eukaryota</taxon>
        <taxon>Fungi</taxon>
        <taxon>Dikarya</taxon>
        <taxon>Ascomycota</taxon>
        <taxon>Pezizomycotina</taxon>
        <taxon>Dothideomycetes</taxon>
        <taxon>Dothideomycetidae</taxon>
        <taxon>Mycosphaerellales</taxon>
        <taxon>Teratosphaeriaceae</taxon>
        <taxon>Teratosphaeria</taxon>
    </lineage>
</organism>
<dbReference type="InterPro" id="IPR005152">
    <property type="entry name" value="Lipase_secreted"/>
</dbReference>
<dbReference type="SUPFAM" id="SSF53474">
    <property type="entry name" value="alpha/beta-Hydrolases"/>
    <property type="match status" value="1"/>
</dbReference>
<protein>
    <submittedName>
        <fullName evidence="4">C-type lectin</fullName>
    </submittedName>
</protein>
<feature type="domain" description="CBF1-interacting co-repressor CIR N-terminal" evidence="3">
    <location>
        <begin position="10"/>
        <end position="46"/>
    </location>
</feature>
<dbReference type="OrthoDB" id="2159131at2759"/>
<sequence>MPLHLLGKKSWNVYNTANVERVRRDEAEARAREAAEEQRMQDEDAARRIAILRGELPPALAESQSATTRQQNIDDRPPSRAQRSRGADASGLQRKRRKLRGEDDTDRDIRFAREDAETGERARQSLLKKCEENAPLVDHAGHLQLIPAPDGKTIRNAEKNAEAEAEKAKKRKREEDQVTMRFSNAAGFNNSMADPWYASNKRADCDEDASKAAAQSHLQEKDVWGNEDPRRRERERNRISSSDPFAAMQQAQRQLKQSERDRERWQKERAVELEELKRSQEKARRDKRHRRRSDDEDSLEDFSLVAPGAHLGAFQEINLGPNAAYQILYKSTDALGKPTASVTTVIIPNNPDYTKVTGTNTTYGGTGSIEIMLIAAALDQGWVVNTPDWEGINFTFIAGIVAGQSTLDSVRAVLASNSITGVQPYAKVALWGYSGGSLASDFASELQPNYAPELSLSVVGAALGGTTPNITSVLLVPSTAAIFFIIRNQGFYGDVEQYAYQDMFTYFTDGQGILAEPASVYVVNNAGYLRWPTFIYEAVNDVSPIADTDKLVSEYCAEGAHIAYVRNSFGEHFIQAATGAGEVLQFLKSRSATGCLTDSLVRGAEISDNFDAFFTHELTLPTMLSVDGSPRLYTTLLIIGETDKNGSHSRPLAYDLRSSRLILPDKAGAPGIVLDFVAFELLL</sequence>
<feature type="region of interest" description="Disordered" evidence="2">
    <location>
        <begin position="207"/>
        <end position="299"/>
    </location>
</feature>
<dbReference type="InterPro" id="IPR019339">
    <property type="entry name" value="CIR_N_dom"/>
</dbReference>
<reference evidence="4 5" key="2">
    <citation type="journal article" date="2021" name="Curr. Genet.">
        <title>Genetic response to nitrogen starvation in the aggressive Eucalyptus foliar pathogen Teratosphaeria destructans.</title>
        <authorList>
            <person name="Havenga M."/>
            <person name="Wingfield B.D."/>
            <person name="Wingfield M.J."/>
            <person name="Dreyer L.L."/>
            <person name="Roets F."/>
            <person name="Aylward J."/>
        </authorList>
    </citation>
    <scope>NUCLEOTIDE SEQUENCE [LARGE SCALE GENOMIC DNA]</scope>
    <source>
        <strain evidence="4">CMW44962</strain>
    </source>
</reference>
<comment type="caution">
    <text evidence="4">The sequence shown here is derived from an EMBL/GenBank/DDBJ whole genome shotgun (WGS) entry which is preliminary data.</text>
</comment>
<name>A0A9W7T2F6_9PEZI</name>
<evidence type="ECO:0000313" key="5">
    <source>
        <dbReference type="Proteomes" id="UP001138500"/>
    </source>
</evidence>
<feature type="region of interest" description="Disordered" evidence="2">
    <location>
        <begin position="158"/>
        <end position="193"/>
    </location>
</feature>